<dbReference type="Gene3D" id="1.10.10.10">
    <property type="entry name" value="Winged helix-like DNA-binding domain superfamily/Winged helix DNA-binding domain"/>
    <property type="match status" value="1"/>
</dbReference>
<name>A7VWV2_9FIRM</name>
<dbReference type="HOGENOM" id="CLU_039613_6_2_9"/>
<dbReference type="Proteomes" id="UP000003490">
    <property type="component" value="Unassembled WGS sequence"/>
</dbReference>
<dbReference type="PRINTS" id="PR00039">
    <property type="entry name" value="HTHLYSR"/>
</dbReference>
<dbReference type="eggNOG" id="COG0583">
    <property type="taxonomic scope" value="Bacteria"/>
</dbReference>
<reference evidence="6 8" key="2">
    <citation type="submission" date="2007-08" db="EMBL/GenBank/DDBJ databases">
        <authorList>
            <person name="Fulton L."/>
            <person name="Clifton S."/>
            <person name="Fulton B."/>
            <person name="Xu J."/>
            <person name="Minx P."/>
            <person name="Pepin K.H."/>
            <person name="Johnson M."/>
            <person name="Thiruvilangam P."/>
            <person name="Bhonagiri V."/>
            <person name="Nash W.E."/>
            <person name="Wang C."/>
            <person name="Mardis E.R."/>
            <person name="Wilson R.K."/>
        </authorList>
    </citation>
    <scope>NUCLEOTIDE SEQUENCE [LARGE SCALE GENOMIC DNA]</scope>
    <source>
        <strain evidence="6 8">DSM 753</strain>
    </source>
</reference>
<dbReference type="SUPFAM" id="SSF46785">
    <property type="entry name" value="Winged helix' DNA-binding domain"/>
    <property type="match status" value="1"/>
</dbReference>
<keyword evidence="2" id="KW-0805">Transcription regulation</keyword>
<reference evidence="7 9" key="3">
    <citation type="submission" date="2017-07" db="EMBL/GenBank/DDBJ databases">
        <title>Prevalence of linear plasmids in Cutibacterium (Propionibacterium) acnes isolates obtained from prostatic tissue.</title>
        <authorList>
            <person name="Davidsson S."/>
            <person name="Carlsson J."/>
            <person name="Molling P."/>
            <person name="Andren O."/>
            <person name="Andersson S.-O."/>
            <person name="Brzuszkiewicz E."/>
            <person name="Poehlein A."/>
            <person name="Al-Zeer M."/>
            <person name="Brinkmann V."/>
            <person name="Scavenius C."/>
            <person name="Nazipi S."/>
            <person name="Soderquist B."/>
            <person name="Bruggemann H."/>
        </authorList>
    </citation>
    <scope>NUCLEOTIDE SEQUENCE [LARGE SCALE GENOMIC DNA]</scope>
    <source>
        <strain evidence="7 9">DSM 753</strain>
    </source>
</reference>
<sequence length="306" mass="34501">MDIFQLQYFLSAAITGNFTMAAAENNISQSSFSKHIMALENEMGVKLFYRNRKSISLTPAGERLQKHAYAILGSYKSMMDDMACYSQDDIVISIFSIPVFVQYQIPEIMSAFRALHPQVKFNVVESESSLVLQGLRRLECDFAILRTDFLDEEQYNITPINVDRLVAVVPENHPLAKEKSISVKRLKGEKLLLPTGKASLFDICMAVCKKAGFTPNVPYTVSGKPEISLKFVKNDGVIVLAMEQVMTYFDMPGCVVVPLEEEYLSTTGLVQLKSRETSSITRKFMSFVKEWQKPISEKAGTEKKEK</sequence>
<keyword evidence="9" id="KW-1185">Reference proteome</keyword>
<dbReference type="SUPFAM" id="SSF53850">
    <property type="entry name" value="Periplasmic binding protein-like II"/>
    <property type="match status" value="1"/>
</dbReference>
<evidence type="ECO:0000259" key="5">
    <source>
        <dbReference type="PROSITE" id="PS50931"/>
    </source>
</evidence>
<dbReference type="CDD" id="cd05466">
    <property type="entry name" value="PBP2_LTTR_substrate"/>
    <property type="match status" value="1"/>
</dbReference>
<keyword evidence="4" id="KW-0804">Transcription</keyword>
<dbReference type="InterPro" id="IPR036388">
    <property type="entry name" value="WH-like_DNA-bd_sf"/>
</dbReference>
<dbReference type="OrthoDB" id="9803714at2"/>
<keyword evidence="3" id="KW-0238">DNA-binding</keyword>
<dbReference type="EMBL" id="ABCB02000020">
    <property type="protein sequence ID" value="EDO60249.1"/>
    <property type="molecule type" value="Genomic_DNA"/>
</dbReference>
<dbReference type="InterPro" id="IPR000847">
    <property type="entry name" value="LysR_HTH_N"/>
</dbReference>
<dbReference type="Pfam" id="PF00126">
    <property type="entry name" value="HTH_1"/>
    <property type="match status" value="1"/>
</dbReference>
<comment type="similarity">
    <text evidence="1">Belongs to the LysR transcriptional regulatory family.</text>
</comment>
<dbReference type="GO" id="GO:0003677">
    <property type="term" value="F:DNA binding"/>
    <property type="evidence" value="ECO:0007669"/>
    <property type="project" value="UniProtKB-KW"/>
</dbReference>
<evidence type="ECO:0000313" key="6">
    <source>
        <dbReference type="EMBL" id="EDO60249.1"/>
    </source>
</evidence>
<evidence type="ECO:0000256" key="2">
    <source>
        <dbReference type="ARBA" id="ARBA00023015"/>
    </source>
</evidence>
<dbReference type="PANTHER" id="PTHR30419">
    <property type="entry name" value="HTH-TYPE TRANSCRIPTIONAL REGULATOR YBHD"/>
    <property type="match status" value="1"/>
</dbReference>
<evidence type="ECO:0000256" key="1">
    <source>
        <dbReference type="ARBA" id="ARBA00009437"/>
    </source>
</evidence>
<dbReference type="InterPro" id="IPR036390">
    <property type="entry name" value="WH_DNA-bd_sf"/>
</dbReference>
<dbReference type="EMBL" id="NOXF01000001">
    <property type="protein sequence ID" value="PEQ25829.1"/>
    <property type="molecule type" value="Genomic_DNA"/>
</dbReference>
<reference evidence="6 8" key="1">
    <citation type="submission" date="2007-08" db="EMBL/GenBank/DDBJ databases">
        <title>Draft genome sequence of Clostridium leptum (DSM 753).</title>
        <authorList>
            <person name="Sudarsanam P."/>
            <person name="Ley R."/>
            <person name="Guruge J."/>
            <person name="Turnbaugh P.J."/>
            <person name="Mahowald M."/>
            <person name="Liep D."/>
            <person name="Gordon J."/>
        </authorList>
    </citation>
    <scope>NUCLEOTIDE SEQUENCE [LARGE SCALE GENOMIC DNA]</scope>
    <source>
        <strain evidence="6 8">DSM 753</strain>
    </source>
</reference>
<comment type="caution">
    <text evidence="6">The sequence shown here is derived from an EMBL/GenBank/DDBJ whole genome shotgun (WGS) entry which is preliminary data.</text>
</comment>
<feature type="domain" description="HTH lysR-type" evidence="5">
    <location>
        <begin position="1"/>
        <end position="58"/>
    </location>
</feature>
<organism evidence="6 8">
    <name type="scientific">[Clostridium] leptum DSM 753</name>
    <dbReference type="NCBI Taxonomy" id="428125"/>
    <lineage>
        <taxon>Bacteria</taxon>
        <taxon>Bacillati</taxon>
        <taxon>Bacillota</taxon>
        <taxon>Clostridia</taxon>
        <taxon>Eubacteriales</taxon>
        <taxon>Oscillospiraceae</taxon>
        <taxon>Oscillospiraceae incertae sedis</taxon>
    </lineage>
</organism>
<evidence type="ECO:0000313" key="7">
    <source>
        <dbReference type="EMBL" id="PEQ25829.1"/>
    </source>
</evidence>
<dbReference type="InterPro" id="IPR005119">
    <property type="entry name" value="LysR_subst-bd"/>
</dbReference>
<dbReference type="InterPro" id="IPR050950">
    <property type="entry name" value="HTH-type_LysR_regulators"/>
</dbReference>
<gene>
    <name evidence="7" type="ORF">CH238_02205</name>
    <name evidence="6" type="ORF">CLOLEP_03075</name>
</gene>
<evidence type="ECO:0000313" key="9">
    <source>
        <dbReference type="Proteomes" id="UP000220611"/>
    </source>
</evidence>
<protein>
    <submittedName>
        <fullName evidence="7">LysR family transcriptional regulator</fullName>
    </submittedName>
    <submittedName>
        <fullName evidence="6">LysR substrate binding domain protein</fullName>
    </submittedName>
</protein>
<dbReference type="FunFam" id="1.10.10.10:FF:000001">
    <property type="entry name" value="LysR family transcriptional regulator"/>
    <property type="match status" value="1"/>
</dbReference>
<evidence type="ECO:0000313" key="8">
    <source>
        <dbReference type="Proteomes" id="UP000003490"/>
    </source>
</evidence>
<evidence type="ECO:0000256" key="3">
    <source>
        <dbReference type="ARBA" id="ARBA00023125"/>
    </source>
</evidence>
<proteinExistence type="inferred from homology"/>
<dbReference type="Pfam" id="PF03466">
    <property type="entry name" value="LysR_substrate"/>
    <property type="match status" value="1"/>
</dbReference>
<dbReference type="GO" id="GO:0003700">
    <property type="term" value="F:DNA-binding transcription factor activity"/>
    <property type="evidence" value="ECO:0007669"/>
    <property type="project" value="InterPro"/>
</dbReference>
<evidence type="ECO:0000256" key="4">
    <source>
        <dbReference type="ARBA" id="ARBA00023163"/>
    </source>
</evidence>
<dbReference type="AlphaFoldDB" id="A7VWV2"/>
<dbReference type="GO" id="GO:0005829">
    <property type="term" value="C:cytosol"/>
    <property type="evidence" value="ECO:0007669"/>
    <property type="project" value="TreeGrafter"/>
</dbReference>
<dbReference type="PROSITE" id="PS50931">
    <property type="entry name" value="HTH_LYSR"/>
    <property type="match status" value="1"/>
</dbReference>
<accession>A7VWV2</accession>
<dbReference type="Proteomes" id="UP000220611">
    <property type="component" value="Unassembled WGS sequence"/>
</dbReference>
<dbReference type="Gene3D" id="3.40.190.290">
    <property type="match status" value="1"/>
</dbReference>